<accession>A0A921U1L5</accession>
<proteinExistence type="predicted"/>
<dbReference type="EMBL" id="CM027689">
    <property type="protein sequence ID" value="KAG0514646.1"/>
    <property type="molecule type" value="Genomic_DNA"/>
</dbReference>
<evidence type="ECO:0000256" key="1">
    <source>
        <dbReference type="SAM" id="MobiDB-lite"/>
    </source>
</evidence>
<organism evidence="2 3">
    <name type="scientific">Sorghum bicolor</name>
    <name type="common">Sorghum</name>
    <name type="synonym">Sorghum vulgare</name>
    <dbReference type="NCBI Taxonomy" id="4558"/>
    <lineage>
        <taxon>Eukaryota</taxon>
        <taxon>Viridiplantae</taxon>
        <taxon>Streptophyta</taxon>
        <taxon>Embryophyta</taxon>
        <taxon>Tracheophyta</taxon>
        <taxon>Spermatophyta</taxon>
        <taxon>Magnoliopsida</taxon>
        <taxon>Liliopsida</taxon>
        <taxon>Poales</taxon>
        <taxon>Poaceae</taxon>
        <taxon>PACMAD clade</taxon>
        <taxon>Panicoideae</taxon>
        <taxon>Andropogonodae</taxon>
        <taxon>Andropogoneae</taxon>
        <taxon>Sorghinae</taxon>
        <taxon>Sorghum</taxon>
    </lineage>
</organism>
<reference evidence="2" key="1">
    <citation type="journal article" date="2019" name="BMC Genomics">
        <title>A new reference genome for Sorghum bicolor reveals high levels of sequence similarity between sweet and grain genotypes: implications for the genetics of sugar metabolism.</title>
        <authorList>
            <person name="Cooper E.A."/>
            <person name="Brenton Z.W."/>
            <person name="Flinn B.S."/>
            <person name="Jenkins J."/>
            <person name="Shu S."/>
            <person name="Flowers D."/>
            <person name="Luo F."/>
            <person name="Wang Y."/>
            <person name="Xia P."/>
            <person name="Barry K."/>
            <person name="Daum C."/>
            <person name="Lipzen A."/>
            <person name="Yoshinaga Y."/>
            <person name="Schmutz J."/>
            <person name="Saski C."/>
            <person name="Vermerris W."/>
            <person name="Kresovich S."/>
        </authorList>
    </citation>
    <scope>NUCLEOTIDE SEQUENCE</scope>
</reference>
<dbReference type="AlphaFoldDB" id="A0A921U1L5"/>
<evidence type="ECO:0000313" key="3">
    <source>
        <dbReference type="Proteomes" id="UP000807115"/>
    </source>
</evidence>
<name>A0A921U1L5_SORBI</name>
<feature type="compositionally biased region" description="Low complexity" evidence="1">
    <location>
        <begin position="49"/>
        <end position="78"/>
    </location>
</feature>
<gene>
    <name evidence="2" type="ORF">BDA96_10G211100</name>
</gene>
<protein>
    <submittedName>
        <fullName evidence="2">Uncharacterized protein</fullName>
    </submittedName>
</protein>
<dbReference type="Proteomes" id="UP000807115">
    <property type="component" value="Chromosome 10"/>
</dbReference>
<comment type="caution">
    <text evidence="2">The sequence shown here is derived from an EMBL/GenBank/DDBJ whole genome shotgun (WGS) entry which is preliminary data.</text>
</comment>
<sequence>MESQARGLRLPHLGGLSRTAPTRSRGGRPAGRFPGHGGHQPASPRPRRVPAAPEAEPSGTAAGLGVVSRAAAAAAGPAEWRRTPGEGRGDRRKRCSPGMAKLREGKCKKREGEVKNCTAAMDPSISLLADAGCGRPDSRVLLFSASAPARGGGMPELLPDEERDPHNTSKASPSLPLLVDACVRLNCTSYARWYG</sequence>
<evidence type="ECO:0000313" key="2">
    <source>
        <dbReference type="EMBL" id="KAG0514646.1"/>
    </source>
</evidence>
<feature type="region of interest" description="Disordered" evidence="1">
    <location>
        <begin position="146"/>
        <end position="172"/>
    </location>
</feature>
<feature type="compositionally biased region" description="Basic and acidic residues" evidence="1">
    <location>
        <begin position="79"/>
        <end position="89"/>
    </location>
</feature>
<feature type="region of interest" description="Disordered" evidence="1">
    <location>
        <begin position="1"/>
        <end position="107"/>
    </location>
</feature>
<reference evidence="2" key="2">
    <citation type="submission" date="2020-10" db="EMBL/GenBank/DDBJ databases">
        <authorList>
            <person name="Cooper E.A."/>
            <person name="Brenton Z.W."/>
            <person name="Flinn B.S."/>
            <person name="Jenkins J."/>
            <person name="Shu S."/>
            <person name="Flowers D."/>
            <person name="Luo F."/>
            <person name="Wang Y."/>
            <person name="Xia P."/>
            <person name="Barry K."/>
            <person name="Daum C."/>
            <person name="Lipzen A."/>
            <person name="Yoshinaga Y."/>
            <person name="Schmutz J."/>
            <person name="Saski C."/>
            <person name="Vermerris W."/>
            <person name="Kresovich S."/>
        </authorList>
    </citation>
    <scope>NUCLEOTIDE SEQUENCE</scope>
</reference>